<dbReference type="GO" id="GO:0006351">
    <property type="term" value="P:DNA-templated transcription"/>
    <property type="evidence" value="ECO:0007669"/>
    <property type="project" value="InterPro"/>
</dbReference>
<sequence>MNTLQTDGMIGVHAGEAVTSVPILDNTMPVLCDPGAVPLSSDASLERPNYDETEPLPKKSPSETSAMTANSQALPLAPFSTVSTACLGCRGKHLKCDGRVPCSRCQLADIDCVYIASRRGYKGPRKPNKRLRSSSSSPPPPSVVQSSVTVTPDSCPMLLGAPRAVVSTVAPLPGSMAVPMTVPMTVPTTSYALPRVVSDHAMTTFGSMPPGYTTASTLAGPGMAMVASTPAPLGTAPAAMSHMNLYRNPFSNGLDGANYDVGGNMALSFAAPPVRSLDDRCFDAFYHFFFGGHPFVLPKGMMMTVVRENTSNMAHLIAAMRYIGSLYIDAGPARARFFDEAIRLAYLSTCPQDGFLVQTLLMLIVGLDGNCEQERARQLLADCERIAVDIKLNHRSFASTNGRGNPVLEESWRRTWWDLFVVDGMVAGVHRMTNFNLFDIPTDVALPCEEEQYLSGNIPTPAYIEDFDDQIFTGEDREFSSFAYRIAAGRILGRFMRCSPIHYAHDENLEKIQSLLSNWRMHLPASKRDNLTKTCQLDEMMFQAHFMTHACSIMLHQPHSQLDSSPTRSVTSCAPHSHVPSGDAFNTHTKHTITAACEISKMVTQAVPLLSHTHFFTCVITLSSIVHLSKWALYFIQDEEDLRQQIRLNIGALSKLSEVWRAANTAGGQVKGVAQEIYRAKKAQQINPAFWVGFTQEEMISSINADESIMSEFDNMLPVATQ</sequence>
<dbReference type="Pfam" id="PF04082">
    <property type="entry name" value="Fungal_trans"/>
    <property type="match status" value="1"/>
</dbReference>
<dbReference type="AlphaFoldDB" id="F0XS91"/>
<dbReference type="RefSeq" id="XP_014169095.1">
    <property type="nucleotide sequence ID" value="XM_014313620.1"/>
</dbReference>
<keyword evidence="6" id="KW-1185">Reference proteome</keyword>
<dbReference type="HOGENOM" id="CLU_015502_0_1_1"/>
<evidence type="ECO:0000256" key="1">
    <source>
        <dbReference type="ARBA" id="ARBA00022723"/>
    </source>
</evidence>
<dbReference type="PANTHER" id="PTHR47431:SF1">
    <property type="entry name" value="ZN(II)2CYS6 TRANSCRIPTION FACTOR (EUROFUNG)"/>
    <property type="match status" value="1"/>
</dbReference>
<accession>F0XS91</accession>
<dbReference type="GO" id="GO:0000981">
    <property type="term" value="F:DNA-binding transcription factor activity, RNA polymerase II-specific"/>
    <property type="evidence" value="ECO:0007669"/>
    <property type="project" value="InterPro"/>
</dbReference>
<gene>
    <name evidence="5" type="ORF">CMQ_7980</name>
</gene>
<feature type="region of interest" description="Disordered" evidence="3">
    <location>
        <begin position="40"/>
        <end position="71"/>
    </location>
</feature>
<evidence type="ECO:0000313" key="5">
    <source>
        <dbReference type="EMBL" id="EFW99612.1"/>
    </source>
</evidence>
<proteinExistence type="predicted"/>
<dbReference type="InterPro" id="IPR036864">
    <property type="entry name" value="Zn2-C6_fun-type_DNA-bd_sf"/>
</dbReference>
<dbReference type="Gene3D" id="4.10.240.10">
    <property type="entry name" value="Zn(2)-C6 fungal-type DNA-binding domain"/>
    <property type="match status" value="1"/>
</dbReference>
<reference evidence="5 6" key="1">
    <citation type="journal article" date="2011" name="Proc. Natl. Acad. Sci. U.S.A.">
        <title>Genome and transcriptome analyses of the mountain pine beetle-fungal symbiont Grosmannia clavigera, a lodgepole pine pathogen.</title>
        <authorList>
            <person name="DiGuistini S."/>
            <person name="Wang Y."/>
            <person name="Liao N.Y."/>
            <person name="Taylor G."/>
            <person name="Tanguay P."/>
            <person name="Feau N."/>
            <person name="Henrissat B."/>
            <person name="Chan S.K."/>
            <person name="Hesse-Orce U."/>
            <person name="Alamouti S.M."/>
            <person name="Tsui C.K.M."/>
            <person name="Docking R.T."/>
            <person name="Levasseur A."/>
            <person name="Haridas S."/>
            <person name="Robertson G."/>
            <person name="Birol I."/>
            <person name="Holt R.A."/>
            <person name="Marra M.A."/>
            <person name="Hamelin R.C."/>
            <person name="Hirst M."/>
            <person name="Jones S.J.M."/>
            <person name="Bohlmann J."/>
            <person name="Breuil C."/>
        </authorList>
    </citation>
    <scope>NUCLEOTIDE SEQUENCE [LARGE SCALE GENOMIC DNA]</scope>
    <source>
        <strain evidence="6">kw1407 / UAMH 11150</strain>
    </source>
</reference>
<evidence type="ECO:0000313" key="6">
    <source>
        <dbReference type="Proteomes" id="UP000007796"/>
    </source>
</evidence>
<dbReference type="CDD" id="cd12148">
    <property type="entry name" value="fungal_TF_MHR"/>
    <property type="match status" value="1"/>
</dbReference>
<keyword evidence="1" id="KW-0479">Metal-binding</keyword>
<dbReference type="SMART" id="SM00066">
    <property type="entry name" value="GAL4"/>
    <property type="match status" value="1"/>
</dbReference>
<dbReference type="Pfam" id="PF00172">
    <property type="entry name" value="Zn_clus"/>
    <property type="match status" value="1"/>
</dbReference>
<feature type="compositionally biased region" description="Basic residues" evidence="3">
    <location>
        <begin position="122"/>
        <end position="132"/>
    </location>
</feature>
<dbReference type="STRING" id="655863.F0XS91"/>
<dbReference type="PROSITE" id="PS00463">
    <property type="entry name" value="ZN2_CY6_FUNGAL_1"/>
    <property type="match status" value="1"/>
</dbReference>
<feature type="compositionally biased region" description="Basic and acidic residues" evidence="3">
    <location>
        <begin position="44"/>
        <end position="61"/>
    </location>
</feature>
<dbReference type="GO" id="GO:0008270">
    <property type="term" value="F:zinc ion binding"/>
    <property type="evidence" value="ECO:0007669"/>
    <property type="project" value="InterPro"/>
</dbReference>
<dbReference type="OrthoDB" id="5367487at2759"/>
<dbReference type="CDD" id="cd00067">
    <property type="entry name" value="GAL4"/>
    <property type="match status" value="1"/>
</dbReference>
<dbReference type="GO" id="GO:0003677">
    <property type="term" value="F:DNA binding"/>
    <property type="evidence" value="ECO:0007669"/>
    <property type="project" value="InterPro"/>
</dbReference>
<feature type="compositionally biased region" description="Polar residues" evidence="3">
    <location>
        <begin position="62"/>
        <end position="71"/>
    </location>
</feature>
<dbReference type="InParanoid" id="F0XS91"/>
<dbReference type="EMBL" id="GL629990">
    <property type="protein sequence ID" value="EFW99612.1"/>
    <property type="molecule type" value="Genomic_DNA"/>
</dbReference>
<dbReference type="eggNOG" id="ENOG502RF8N">
    <property type="taxonomic scope" value="Eukaryota"/>
</dbReference>
<keyword evidence="2" id="KW-0539">Nucleus</keyword>
<dbReference type="SUPFAM" id="SSF57701">
    <property type="entry name" value="Zn2/Cys6 DNA-binding domain"/>
    <property type="match status" value="1"/>
</dbReference>
<organism evidence="6">
    <name type="scientific">Grosmannia clavigera (strain kw1407 / UAMH 11150)</name>
    <name type="common">Blue stain fungus</name>
    <name type="synonym">Graphiocladiella clavigera</name>
    <dbReference type="NCBI Taxonomy" id="655863"/>
    <lineage>
        <taxon>Eukaryota</taxon>
        <taxon>Fungi</taxon>
        <taxon>Dikarya</taxon>
        <taxon>Ascomycota</taxon>
        <taxon>Pezizomycotina</taxon>
        <taxon>Sordariomycetes</taxon>
        <taxon>Sordariomycetidae</taxon>
        <taxon>Ophiostomatales</taxon>
        <taxon>Ophiostomataceae</taxon>
        <taxon>Leptographium</taxon>
    </lineage>
</organism>
<protein>
    <submittedName>
        <fullName evidence="5">C6 zinc finger domain containing protein</fullName>
    </submittedName>
</protein>
<dbReference type="PROSITE" id="PS50048">
    <property type="entry name" value="ZN2_CY6_FUNGAL_2"/>
    <property type="match status" value="1"/>
</dbReference>
<dbReference type="GeneID" id="25981584"/>
<dbReference type="PANTHER" id="PTHR47431">
    <property type="entry name" value="ZN(II)2CYS6 TRANSCRIPTION FACTOR (EUROFUNG)-RELATED"/>
    <property type="match status" value="1"/>
</dbReference>
<evidence type="ECO:0000259" key="4">
    <source>
        <dbReference type="PROSITE" id="PS50048"/>
    </source>
</evidence>
<evidence type="ECO:0000256" key="3">
    <source>
        <dbReference type="SAM" id="MobiDB-lite"/>
    </source>
</evidence>
<dbReference type="InterPro" id="IPR007219">
    <property type="entry name" value="XnlR_reg_dom"/>
</dbReference>
<name>F0XS91_GROCL</name>
<dbReference type="InterPro" id="IPR001138">
    <property type="entry name" value="Zn2Cys6_DnaBD"/>
</dbReference>
<feature type="region of interest" description="Disordered" evidence="3">
    <location>
        <begin position="122"/>
        <end position="149"/>
    </location>
</feature>
<evidence type="ECO:0000256" key="2">
    <source>
        <dbReference type="ARBA" id="ARBA00023242"/>
    </source>
</evidence>
<dbReference type="Proteomes" id="UP000007796">
    <property type="component" value="Unassembled WGS sequence"/>
</dbReference>
<feature type="domain" description="Zn(2)-C6 fungal-type" evidence="4">
    <location>
        <begin position="85"/>
        <end position="114"/>
    </location>
</feature>